<dbReference type="SUPFAM" id="SSF52042">
    <property type="entry name" value="Ribosomal protein L32e"/>
    <property type="match status" value="1"/>
</dbReference>
<reference evidence="4" key="1">
    <citation type="journal article" date="2020" name="Stud. Mycol.">
        <title>101 Dothideomycetes genomes: a test case for predicting lifestyles and emergence of pathogens.</title>
        <authorList>
            <person name="Haridas S."/>
            <person name="Albert R."/>
            <person name="Binder M."/>
            <person name="Bloem J."/>
            <person name="Labutti K."/>
            <person name="Salamov A."/>
            <person name="Andreopoulos B."/>
            <person name="Baker S."/>
            <person name="Barry K."/>
            <person name="Bills G."/>
            <person name="Bluhm B."/>
            <person name="Cannon C."/>
            <person name="Castanera R."/>
            <person name="Culley D."/>
            <person name="Daum C."/>
            <person name="Ezra D."/>
            <person name="Gonzalez J."/>
            <person name="Henrissat B."/>
            <person name="Kuo A."/>
            <person name="Liang C."/>
            <person name="Lipzen A."/>
            <person name="Lutzoni F."/>
            <person name="Magnuson J."/>
            <person name="Mondo S."/>
            <person name="Nolan M."/>
            <person name="Ohm R."/>
            <person name="Pangilinan J."/>
            <person name="Park H.-J."/>
            <person name="Ramirez L."/>
            <person name="Alfaro M."/>
            <person name="Sun H."/>
            <person name="Tritt A."/>
            <person name="Yoshinaga Y."/>
            <person name="Zwiers L.-H."/>
            <person name="Turgeon B."/>
            <person name="Goodwin S."/>
            <person name="Spatafora J."/>
            <person name="Crous P."/>
            <person name="Grigoriev I."/>
        </authorList>
    </citation>
    <scope>NUCLEOTIDE SEQUENCE</scope>
    <source>
        <strain evidence="4">ATCC 36951</strain>
    </source>
</reference>
<dbReference type="CDD" id="cd00513">
    <property type="entry name" value="Ribosomal_L32_L32e"/>
    <property type="match status" value="1"/>
</dbReference>
<protein>
    <recommendedName>
        <fullName evidence="6">Ribosomal protein L32e</fullName>
    </recommendedName>
</protein>
<evidence type="ECO:0000256" key="2">
    <source>
        <dbReference type="ARBA" id="ARBA00022980"/>
    </source>
</evidence>
<dbReference type="GO" id="GO:0006412">
    <property type="term" value="P:translation"/>
    <property type="evidence" value="ECO:0007669"/>
    <property type="project" value="InterPro"/>
</dbReference>
<keyword evidence="5" id="KW-1185">Reference proteome</keyword>
<dbReference type="GeneID" id="54564020"/>
<evidence type="ECO:0000313" key="5">
    <source>
        <dbReference type="Proteomes" id="UP000799537"/>
    </source>
</evidence>
<dbReference type="SMART" id="SM01393">
    <property type="entry name" value="Ribosomal_L32e"/>
    <property type="match status" value="1"/>
</dbReference>
<dbReference type="Pfam" id="PF01655">
    <property type="entry name" value="Ribosomal_L32e"/>
    <property type="match status" value="1"/>
</dbReference>
<evidence type="ECO:0008006" key="6">
    <source>
        <dbReference type="Google" id="ProtNLM"/>
    </source>
</evidence>
<dbReference type="EMBL" id="ML993619">
    <property type="protein sequence ID" value="KAF2161415.1"/>
    <property type="molecule type" value="Genomic_DNA"/>
</dbReference>
<dbReference type="PANTHER" id="PTHR23413">
    <property type="entry name" value="60S RIBOSOMAL PROTEIN L32 AND DNA-DIRECTED RNA POLYMERASE II, SUBUNIT N"/>
    <property type="match status" value="1"/>
</dbReference>
<dbReference type="AlphaFoldDB" id="A0A6A6C334"/>
<keyword evidence="2" id="KW-0689">Ribosomal protein</keyword>
<dbReference type="Proteomes" id="UP000799537">
    <property type="component" value="Unassembled WGS sequence"/>
</dbReference>
<evidence type="ECO:0000256" key="3">
    <source>
        <dbReference type="ARBA" id="ARBA00023274"/>
    </source>
</evidence>
<sequence length="131" mass="14918">MAQAKKHVTIVKKRTARFNRHQSDRFKCVDPSWRKPKGIDNAVRRRFRGTAAMPKIGYGSNKKTRHMMPSGHKAFLVNNTRELDLLLMHNKTYAAEIAHAVSSRKRIEIVARAKQLGVKVTNPKAKISTES</sequence>
<accession>A0A6A6C334</accession>
<dbReference type="RefSeq" id="XP_033662304.1">
    <property type="nucleotide sequence ID" value="XM_033810748.1"/>
</dbReference>
<gene>
    <name evidence="4" type="ORF">M409DRAFT_37537</name>
</gene>
<evidence type="ECO:0000313" key="4">
    <source>
        <dbReference type="EMBL" id="KAF2161415.1"/>
    </source>
</evidence>
<organism evidence="4 5">
    <name type="scientific">Zasmidium cellare ATCC 36951</name>
    <dbReference type="NCBI Taxonomy" id="1080233"/>
    <lineage>
        <taxon>Eukaryota</taxon>
        <taxon>Fungi</taxon>
        <taxon>Dikarya</taxon>
        <taxon>Ascomycota</taxon>
        <taxon>Pezizomycotina</taxon>
        <taxon>Dothideomycetes</taxon>
        <taxon>Dothideomycetidae</taxon>
        <taxon>Mycosphaerellales</taxon>
        <taxon>Mycosphaerellaceae</taxon>
        <taxon>Zasmidium</taxon>
    </lineage>
</organism>
<dbReference type="OrthoDB" id="268693at2759"/>
<dbReference type="GO" id="GO:0022625">
    <property type="term" value="C:cytosolic large ribosomal subunit"/>
    <property type="evidence" value="ECO:0007669"/>
    <property type="project" value="TreeGrafter"/>
</dbReference>
<dbReference type="InterPro" id="IPR001515">
    <property type="entry name" value="Ribosomal_eL32"/>
</dbReference>
<keyword evidence="3" id="KW-0687">Ribonucleoprotein</keyword>
<evidence type="ECO:0000256" key="1">
    <source>
        <dbReference type="ARBA" id="ARBA00008431"/>
    </source>
</evidence>
<proteinExistence type="inferred from homology"/>
<dbReference type="InterPro" id="IPR036351">
    <property type="entry name" value="Ribosomal_eL32_sf"/>
</dbReference>
<name>A0A6A6C334_ZASCE</name>
<comment type="similarity">
    <text evidence="1">Belongs to the eukaryotic ribosomal protein eL32 family.</text>
</comment>
<dbReference type="PANTHER" id="PTHR23413:SF1">
    <property type="entry name" value="RIBOSOMAL PROTEIN L32"/>
    <property type="match status" value="1"/>
</dbReference>
<dbReference type="GO" id="GO:0003735">
    <property type="term" value="F:structural constituent of ribosome"/>
    <property type="evidence" value="ECO:0007669"/>
    <property type="project" value="InterPro"/>
</dbReference>